<sequence length="145" mass="15352">MEPGLIWVLGGLLLLVAELALPGIYLLWVGLAAIGTGLLLLVTVPSLEMATALFLALLGGGIWLSLRLRRGRRPAPQLNTPGSGLVGRMGLLLPLGEASAGPGLRVRIGDSEWQARLPRDLKVPEVATRVRVEAVDGTTLIVRPE</sequence>
<evidence type="ECO:0000256" key="3">
    <source>
        <dbReference type="ARBA" id="ARBA00022989"/>
    </source>
</evidence>
<evidence type="ECO:0000256" key="2">
    <source>
        <dbReference type="ARBA" id="ARBA00022692"/>
    </source>
</evidence>
<feature type="transmembrane region" description="Helical" evidence="5">
    <location>
        <begin position="30"/>
        <end position="63"/>
    </location>
</feature>
<dbReference type="RefSeq" id="WP_290317745.1">
    <property type="nucleotide sequence ID" value="NZ_JAUFPN010000153.1"/>
</dbReference>
<dbReference type="PANTHER" id="PTHR33507:SF3">
    <property type="entry name" value="INNER MEMBRANE PROTEIN YBBJ"/>
    <property type="match status" value="1"/>
</dbReference>
<keyword evidence="4 5" id="KW-0472">Membrane</keyword>
<reference evidence="8" key="1">
    <citation type="journal article" date="2019" name="Int. J. Syst. Evol. Microbiol.">
        <title>The Global Catalogue of Microorganisms (GCM) 10K type strain sequencing project: providing services to taxonomists for standard genome sequencing and annotation.</title>
        <authorList>
            <consortium name="The Broad Institute Genomics Platform"/>
            <consortium name="The Broad Institute Genome Sequencing Center for Infectious Disease"/>
            <person name="Wu L."/>
            <person name="Ma J."/>
        </authorList>
    </citation>
    <scope>NUCLEOTIDE SEQUENCE [LARGE SCALE GENOMIC DNA]</scope>
    <source>
        <strain evidence="8">CECT 7131</strain>
    </source>
</reference>
<name>A0ABT8A8M2_9PROT</name>
<keyword evidence="3 5" id="KW-1133">Transmembrane helix</keyword>
<comment type="caution">
    <text evidence="7">The sequence shown here is derived from an EMBL/GenBank/DDBJ whole genome shotgun (WGS) entry which is preliminary data.</text>
</comment>
<evidence type="ECO:0000313" key="8">
    <source>
        <dbReference type="Proteomes" id="UP001529369"/>
    </source>
</evidence>
<dbReference type="InterPro" id="IPR002810">
    <property type="entry name" value="NfeD-like_C"/>
</dbReference>
<proteinExistence type="predicted"/>
<dbReference type="Gene3D" id="2.40.50.140">
    <property type="entry name" value="Nucleic acid-binding proteins"/>
    <property type="match status" value="1"/>
</dbReference>
<accession>A0ABT8A8M2</accession>
<dbReference type="PANTHER" id="PTHR33507">
    <property type="entry name" value="INNER MEMBRANE PROTEIN YBBJ"/>
    <property type="match status" value="1"/>
</dbReference>
<gene>
    <name evidence="7" type="ORF">QWZ14_16000</name>
</gene>
<dbReference type="Pfam" id="PF01957">
    <property type="entry name" value="NfeD"/>
    <property type="match status" value="1"/>
</dbReference>
<keyword evidence="2 5" id="KW-0812">Transmembrane</keyword>
<dbReference type="Proteomes" id="UP001529369">
    <property type="component" value="Unassembled WGS sequence"/>
</dbReference>
<dbReference type="InterPro" id="IPR052165">
    <property type="entry name" value="Membrane_assoc_protease"/>
</dbReference>
<evidence type="ECO:0000256" key="1">
    <source>
        <dbReference type="ARBA" id="ARBA00004141"/>
    </source>
</evidence>
<evidence type="ECO:0000256" key="5">
    <source>
        <dbReference type="SAM" id="Phobius"/>
    </source>
</evidence>
<evidence type="ECO:0000259" key="6">
    <source>
        <dbReference type="Pfam" id="PF01957"/>
    </source>
</evidence>
<feature type="domain" description="NfeD-like C-terminal" evidence="6">
    <location>
        <begin position="84"/>
        <end position="144"/>
    </location>
</feature>
<evidence type="ECO:0000256" key="4">
    <source>
        <dbReference type="ARBA" id="ARBA00023136"/>
    </source>
</evidence>
<dbReference type="EMBL" id="JAUFPN010000153">
    <property type="protein sequence ID" value="MDN3565873.1"/>
    <property type="molecule type" value="Genomic_DNA"/>
</dbReference>
<protein>
    <submittedName>
        <fullName evidence="7">NfeD family protein</fullName>
    </submittedName>
</protein>
<comment type="subcellular location">
    <subcellularLocation>
        <location evidence="1">Membrane</location>
        <topology evidence="1">Multi-pass membrane protein</topology>
    </subcellularLocation>
</comment>
<evidence type="ECO:0000313" key="7">
    <source>
        <dbReference type="EMBL" id="MDN3565873.1"/>
    </source>
</evidence>
<organism evidence="7 8">
    <name type="scientific">Paeniroseomonas aquatica</name>
    <dbReference type="NCBI Taxonomy" id="373043"/>
    <lineage>
        <taxon>Bacteria</taxon>
        <taxon>Pseudomonadati</taxon>
        <taxon>Pseudomonadota</taxon>
        <taxon>Alphaproteobacteria</taxon>
        <taxon>Acetobacterales</taxon>
        <taxon>Acetobacteraceae</taxon>
        <taxon>Paeniroseomonas</taxon>
    </lineage>
</organism>
<dbReference type="InterPro" id="IPR012340">
    <property type="entry name" value="NA-bd_OB-fold"/>
</dbReference>
<keyword evidence="8" id="KW-1185">Reference proteome</keyword>